<protein>
    <submittedName>
        <fullName evidence="1">Uncharacterized protein</fullName>
    </submittedName>
</protein>
<accession>A0A837DWD0</accession>
<name>A0A837DWD0_9LACO</name>
<comment type="caution">
    <text evidence="1">The sequence shown here is derived from an EMBL/GenBank/DDBJ whole genome shotgun (WGS) entry which is preliminary data.</text>
</comment>
<dbReference type="Proteomes" id="UP000031011">
    <property type="component" value="Unassembled WGS sequence"/>
</dbReference>
<evidence type="ECO:0000313" key="1">
    <source>
        <dbReference type="EMBL" id="KIC04585.1"/>
    </source>
</evidence>
<gene>
    <name evidence="1" type="ORF">LRN_0217</name>
</gene>
<evidence type="ECO:0000313" key="2">
    <source>
        <dbReference type="Proteomes" id="UP000031011"/>
    </source>
</evidence>
<proteinExistence type="predicted"/>
<organism evidence="1 2">
    <name type="scientific">Ligilactobacillus ruminis DPC 6832</name>
    <dbReference type="NCBI Taxonomy" id="1402208"/>
    <lineage>
        <taxon>Bacteria</taxon>
        <taxon>Bacillati</taxon>
        <taxon>Bacillota</taxon>
        <taxon>Bacilli</taxon>
        <taxon>Lactobacillales</taxon>
        <taxon>Lactobacillaceae</taxon>
        <taxon>Ligilactobacillus</taxon>
    </lineage>
</organism>
<sequence>MDCSKNVDYGQNGQKQLLVRNILEVSTSILRTNAPKRAYVRKFELNIGALPQK</sequence>
<dbReference type="AlphaFoldDB" id="A0A837DWD0"/>
<reference evidence="1 2" key="1">
    <citation type="journal article" date="2015" name="BMC Microbiol.">
        <title>Lactobacillus ruminis strains cluster according to their mammalian gut source.</title>
        <authorList>
            <person name="O' Donnell M.M."/>
            <person name="Harris H.M."/>
            <person name="Lynch D.B."/>
            <person name="Ross R.P."/>
            <person name="O'Toole P.W."/>
        </authorList>
    </citation>
    <scope>NUCLEOTIDE SEQUENCE [LARGE SCALE GENOMIC DNA]</scope>
    <source>
        <strain evidence="1 2">DPC 6832</strain>
    </source>
</reference>
<dbReference type="EMBL" id="AWYA01000095">
    <property type="protein sequence ID" value="KIC04585.1"/>
    <property type="molecule type" value="Genomic_DNA"/>
</dbReference>